<organism evidence="11 12">
    <name type="scientific">Cutaneotrichosporon oleaginosum</name>
    <dbReference type="NCBI Taxonomy" id="879819"/>
    <lineage>
        <taxon>Eukaryota</taxon>
        <taxon>Fungi</taxon>
        <taxon>Dikarya</taxon>
        <taxon>Basidiomycota</taxon>
        <taxon>Agaricomycotina</taxon>
        <taxon>Tremellomycetes</taxon>
        <taxon>Trichosporonales</taxon>
        <taxon>Trichosporonaceae</taxon>
        <taxon>Cutaneotrichosporon</taxon>
    </lineage>
</organism>
<reference evidence="11 12" key="1">
    <citation type="submission" date="2015-03" db="EMBL/GenBank/DDBJ databases">
        <title>Genomics and transcriptomics of the oil-accumulating basidiomycete yeast T. oleaginosus allow insights into substrate utilization and the diverse evolutionary trajectories of mating systems in fungi.</title>
        <authorList>
            <consortium name="DOE Joint Genome Institute"/>
            <person name="Kourist R."/>
            <person name="Kracht O."/>
            <person name="Bracharz F."/>
            <person name="Lipzen A."/>
            <person name="Nolan M."/>
            <person name="Ohm R."/>
            <person name="Grigoriev I."/>
            <person name="Sun S."/>
            <person name="Heitman J."/>
            <person name="Bruck T."/>
            <person name="Nowrousian M."/>
        </authorList>
    </citation>
    <scope>NUCLEOTIDE SEQUENCE [LARGE SCALE GENOMIC DNA]</scope>
    <source>
        <strain evidence="11 12">IBC0246</strain>
    </source>
</reference>
<dbReference type="InterPro" id="IPR055459">
    <property type="entry name" value="OST48_MD"/>
</dbReference>
<comment type="similarity">
    <text evidence="3 8">Belongs to the DDOST 48 kDa subunit family.</text>
</comment>
<evidence type="ECO:0000256" key="2">
    <source>
        <dbReference type="ARBA" id="ARBA00004922"/>
    </source>
</evidence>
<sequence length="443" mass="48711">MRARSIFTTLLSFAAALVPAAARSSTGDRVLVVLGPKVQQEHYKGFWSSLEQRGYELTFAAPGDELLLDAFGVPLHEHLIVFAPDTDKLGKHVSPQALFDAQGTYLNTLYILSPEIGDMQRTVLKQYGVDVAPAGYQVRDAFSHVGGHESCCVVLPQSSNVAPDTVLSETGPIVYPHGTGFSLSSNPLLFDVLRAPPTAYVGDKDGAAPSTKPGHPVKFAGEAMSVVAALQTRANSRIGFVGSPAMLSDKWWGKQLDGVESGNRQAVEDLTRWLFQETGVIRVVKTHHHRKGESAPRDAYTKKDEVTYEITVQEYQTRGNASRWGNWDGALQLEFTMLDPHIRTELTPVGFRPDGTTYRATFDAPDRHGVFKFVVNYFRHGWSFLEAADRASVVPLRHDEHPRWIAGAYPFYAGCLSTSAAFLFFTALWMHLGESDAGKAKAE</sequence>
<comment type="subunit">
    <text evidence="8">Component of the oligosaccharyltransferase (OST) complex.</text>
</comment>
<evidence type="ECO:0000256" key="7">
    <source>
        <dbReference type="ARBA" id="ARBA00023136"/>
    </source>
</evidence>
<dbReference type="PANTHER" id="PTHR10830:SF0">
    <property type="entry name" value="DOLICHYL-DIPHOSPHOOLIGOSACCHARIDE--PROTEIN GLYCOSYLTRANSFERASE 48 KDA SUBUNIT"/>
    <property type="match status" value="1"/>
</dbReference>
<dbReference type="Proteomes" id="UP000053611">
    <property type="component" value="Unassembled WGS sequence"/>
</dbReference>
<dbReference type="GO" id="GO:0016740">
    <property type="term" value="F:transferase activity"/>
    <property type="evidence" value="ECO:0007669"/>
    <property type="project" value="UniProtKB-KW"/>
</dbReference>
<gene>
    <name evidence="11" type="ORF">CC85DRAFT_284601</name>
</gene>
<evidence type="ECO:0000256" key="8">
    <source>
        <dbReference type="RuleBase" id="RU361142"/>
    </source>
</evidence>
<keyword evidence="8" id="KW-0732">Signal</keyword>
<name>A0A0J0XQU5_9TREE</name>
<dbReference type="Pfam" id="PF03345">
    <property type="entry name" value="OST48_N"/>
    <property type="match status" value="1"/>
</dbReference>
<evidence type="ECO:0000259" key="10">
    <source>
        <dbReference type="Pfam" id="PF23358"/>
    </source>
</evidence>
<dbReference type="InterPro" id="IPR055457">
    <property type="entry name" value="OST48_N"/>
</dbReference>
<evidence type="ECO:0000256" key="3">
    <source>
        <dbReference type="ARBA" id="ARBA00008743"/>
    </source>
</evidence>
<dbReference type="PANTHER" id="PTHR10830">
    <property type="entry name" value="DOLICHYL-DIPHOSPHOOLIGOSACCHARIDE--PROTEIN GLYCOSYLTRANSFERASE 48 KDA SUBUNIT"/>
    <property type="match status" value="1"/>
</dbReference>
<dbReference type="STRING" id="879819.A0A0J0XQU5"/>
<evidence type="ECO:0000259" key="9">
    <source>
        <dbReference type="Pfam" id="PF03345"/>
    </source>
</evidence>
<keyword evidence="12" id="KW-1185">Reference proteome</keyword>
<feature type="signal peptide" evidence="8">
    <location>
        <begin position="1"/>
        <end position="22"/>
    </location>
</feature>
<dbReference type="GO" id="GO:0008250">
    <property type="term" value="C:oligosaccharyltransferase complex"/>
    <property type="evidence" value="ECO:0007669"/>
    <property type="project" value="TreeGrafter"/>
</dbReference>
<feature type="domain" description="OST48 N-terminal" evidence="9">
    <location>
        <begin position="29"/>
        <end position="273"/>
    </location>
</feature>
<evidence type="ECO:0000256" key="1">
    <source>
        <dbReference type="ARBA" id="ARBA00004479"/>
    </source>
</evidence>
<evidence type="ECO:0000256" key="6">
    <source>
        <dbReference type="ARBA" id="ARBA00022989"/>
    </source>
</evidence>
<dbReference type="GeneID" id="28983418"/>
<comment type="pathway">
    <text evidence="2 8">Protein modification; protein glycosylation.</text>
</comment>
<keyword evidence="6" id="KW-1133">Transmembrane helix</keyword>
<evidence type="ECO:0000313" key="11">
    <source>
        <dbReference type="EMBL" id="KLT43463.1"/>
    </source>
</evidence>
<dbReference type="OrthoDB" id="29105at2759"/>
<dbReference type="RefSeq" id="XP_018279954.1">
    <property type="nucleotide sequence ID" value="XM_018422815.1"/>
</dbReference>
<dbReference type="AlphaFoldDB" id="A0A0J0XQU5"/>
<keyword evidence="7" id="KW-0472">Membrane</keyword>
<dbReference type="InterPro" id="IPR005013">
    <property type="entry name" value="DDOST_48_kDa_subunit"/>
</dbReference>
<dbReference type="EMBL" id="KQ087195">
    <property type="protein sequence ID" value="KLT43463.1"/>
    <property type="molecule type" value="Genomic_DNA"/>
</dbReference>
<accession>A0A0J0XQU5</accession>
<evidence type="ECO:0000256" key="4">
    <source>
        <dbReference type="ARBA" id="ARBA00022692"/>
    </source>
</evidence>
<keyword evidence="4" id="KW-0812">Transmembrane</keyword>
<comment type="subcellular location">
    <subcellularLocation>
        <location evidence="8">Endoplasmic reticulum membrane</location>
        <topology evidence="8">Single-pass type I membrane protein</topology>
    </subcellularLocation>
    <subcellularLocation>
        <location evidence="1">Membrane</location>
        <topology evidence="1">Single-pass type I membrane protein</topology>
    </subcellularLocation>
</comment>
<dbReference type="UniPathway" id="UPA00378"/>
<proteinExistence type="inferred from homology"/>
<dbReference type="GO" id="GO:0018279">
    <property type="term" value="P:protein N-linked glycosylation via asparagine"/>
    <property type="evidence" value="ECO:0007669"/>
    <property type="project" value="UniProtKB-UniRule"/>
</dbReference>
<feature type="chain" id="PRO_5005119368" description="Dolichyl-diphosphooligosaccharide--protein glycosyltransferase subunit WBP1" evidence="8">
    <location>
        <begin position="23"/>
        <end position="443"/>
    </location>
</feature>
<evidence type="ECO:0000313" key="12">
    <source>
        <dbReference type="Proteomes" id="UP000053611"/>
    </source>
</evidence>
<protein>
    <recommendedName>
        <fullName evidence="8">Dolichyl-diphosphooligosaccharide--protein glycosyltransferase subunit WBP1</fullName>
        <shortName evidence="8">Oligosaccharyl transferase subunit WBP1</shortName>
    </recommendedName>
</protein>
<comment type="function">
    <text evidence="8">Subunit of the oligosaccharyl transferase (OST) complex that catalyzes the initial transfer of a defined glycan (Glc(3)Man(9)GlcNAc(2) in eukaryotes) from the lipid carrier dolichol-pyrophosphate to an asparagine residue within an Asn-X-Ser/Thr consensus motif in nascent polypeptide chains, the first step in protein N-glycosylation. N-glycosylation occurs cotranslationally and the complex associates with the Sec61 complex at the channel-forming translocon complex that mediates protein translocation across the endoplasmic reticulum (ER).</text>
</comment>
<evidence type="ECO:0000256" key="5">
    <source>
        <dbReference type="ARBA" id="ARBA00022824"/>
    </source>
</evidence>
<keyword evidence="5 8" id="KW-0256">Endoplasmic reticulum</keyword>
<dbReference type="Pfam" id="PF23358">
    <property type="entry name" value="OST48_MD"/>
    <property type="match status" value="1"/>
</dbReference>
<keyword evidence="11" id="KW-0808">Transferase</keyword>
<feature type="domain" description="OST48 middle" evidence="10">
    <location>
        <begin position="288"/>
        <end position="431"/>
    </location>
</feature>